<sequence>MQIDTAQLHLHPASADIDEAAARCGDLDAPMTRRSAPGPAPTASIRARRAHGEHGEGLLACHRCPDAHHPAMHLRIS</sequence>
<feature type="region of interest" description="Disordered" evidence="1">
    <location>
        <begin position="29"/>
        <end position="51"/>
    </location>
</feature>
<comment type="caution">
    <text evidence="2">The sequence shown here is derived from an EMBL/GenBank/DDBJ whole genome shotgun (WGS) entry which is preliminary data.</text>
</comment>
<keyword evidence="3" id="KW-1185">Reference proteome</keyword>
<organism evidence="2 3">
    <name type="scientific">Streptomyces roseoverticillatus</name>
    <dbReference type="NCBI Taxonomy" id="66429"/>
    <lineage>
        <taxon>Bacteria</taxon>
        <taxon>Bacillati</taxon>
        <taxon>Actinomycetota</taxon>
        <taxon>Actinomycetes</taxon>
        <taxon>Kitasatosporales</taxon>
        <taxon>Streptomycetaceae</taxon>
        <taxon>Streptomyces</taxon>
    </lineage>
</organism>
<dbReference type="RefSeq" id="WP_366089091.1">
    <property type="nucleotide sequence ID" value="NZ_JBFASG010000022.1"/>
</dbReference>
<evidence type="ECO:0000313" key="3">
    <source>
        <dbReference type="Proteomes" id="UP001552479"/>
    </source>
</evidence>
<reference evidence="2 3" key="1">
    <citation type="submission" date="2024-06" db="EMBL/GenBank/DDBJ databases">
        <title>The Natural Products Discovery Center: Release of the First 8490 Sequenced Strains for Exploring Actinobacteria Biosynthetic Diversity.</title>
        <authorList>
            <person name="Kalkreuter E."/>
            <person name="Kautsar S.A."/>
            <person name="Yang D."/>
            <person name="Bader C.D."/>
            <person name="Teijaro C.N."/>
            <person name="Fluegel L."/>
            <person name="Davis C.M."/>
            <person name="Simpson J.R."/>
            <person name="Lauterbach L."/>
            <person name="Steele A.D."/>
            <person name="Gui C."/>
            <person name="Meng S."/>
            <person name="Li G."/>
            <person name="Viehrig K."/>
            <person name="Ye F."/>
            <person name="Su P."/>
            <person name="Kiefer A.F."/>
            <person name="Nichols A."/>
            <person name="Cepeda A.J."/>
            <person name="Yan W."/>
            <person name="Fan B."/>
            <person name="Jiang Y."/>
            <person name="Adhikari A."/>
            <person name="Zheng C.-J."/>
            <person name="Schuster L."/>
            <person name="Cowan T.M."/>
            <person name="Smanski M.J."/>
            <person name="Chevrette M.G."/>
            <person name="De Carvalho L.P.S."/>
            <person name="Shen B."/>
        </authorList>
    </citation>
    <scope>NUCLEOTIDE SEQUENCE [LARGE SCALE GENOMIC DNA]</scope>
    <source>
        <strain evidence="2 3">NPDC053791</strain>
    </source>
</reference>
<evidence type="ECO:0000256" key="1">
    <source>
        <dbReference type="SAM" id="MobiDB-lite"/>
    </source>
</evidence>
<dbReference type="EMBL" id="JBFASG010000022">
    <property type="protein sequence ID" value="MEV4925356.1"/>
    <property type="molecule type" value="Genomic_DNA"/>
</dbReference>
<protein>
    <submittedName>
        <fullName evidence="2">Uncharacterized protein</fullName>
    </submittedName>
</protein>
<evidence type="ECO:0000313" key="2">
    <source>
        <dbReference type="EMBL" id="MEV4925356.1"/>
    </source>
</evidence>
<accession>A0ABV3IY14</accession>
<proteinExistence type="predicted"/>
<dbReference type="Proteomes" id="UP001552479">
    <property type="component" value="Unassembled WGS sequence"/>
</dbReference>
<name>A0ABV3IY14_9ACTN</name>
<gene>
    <name evidence="2" type="ORF">AB0L03_21400</name>
</gene>